<proteinExistence type="predicted"/>
<gene>
    <name evidence="1" type="ORF">AKJ58_01660</name>
</gene>
<dbReference type="AlphaFoldDB" id="A0A133VMZ4"/>
<dbReference type="EMBL" id="LHYK01000031">
    <property type="protein sequence ID" value="KXB07828.1"/>
    <property type="molecule type" value="Genomic_DNA"/>
</dbReference>
<evidence type="ECO:0000313" key="1">
    <source>
        <dbReference type="EMBL" id="KXB07828.1"/>
    </source>
</evidence>
<sequence>MIERWGGTMLMNEADFYNSDTTAEMVKILNEGFERSGAVIKAHMERQPEVVATIPFGPKILGTRKRWKDQALESRCITEVMHETEREDILPVLTYKFRERQQKLRNKLLMFRFKNYHKIDEGKIEDLWPEFREMKLDRRLIQATIGFSVLFWQDEEMFKRFKKFLKKQQKELKEERAASFDGGIVKAIYELRDIPHTTPGDIADHMEEEQNYKEVSHQKIGKHLKRLGLKTKAKKIGGKTERAIPNDKKQIQRVFKRYIPDYEIGQEELQ</sequence>
<dbReference type="Proteomes" id="UP000070256">
    <property type="component" value="Unassembled WGS sequence"/>
</dbReference>
<comment type="caution">
    <text evidence="1">The sequence shown here is derived from an EMBL/GenBank/DDBJ whole genome shotgun (WGS) entry which is preliminary data.</text>
</comment>
<organism evidence="1 2">
    <name type="scientific">candidate division MSBL1 archaeon SCGC-AAA385D11</name>
    <dbReference type="NCBI Taxonomy" id="1698286"/>
    <lineage>
        <taxon>Archaea</taxon>
        <taxon>Methanobacteriati</taxon>
        <taxon>Methanobacteriota</taxon>
        <taxon>candidate division MSBL1</taxon>
    </lineage>
</organism>
<keyword evidence="2" id="KW-1185">Reference proteome</keyword>
<name>A0A133VMZ4_9EURY</name>
<reference evidence="1 2" key="1">
    <citation type="journal article" date="2016" name="Sci. Rep.">
        <title>Metabolic traits of an uncultured archaeal lineage -MSBL1- from brine pools of the Red Sea.</title>
        <authorList>
            <person name="Mwirichia R."/>
            <person name="Alam I."/>
            <person name="Rashid M."/>
            <person name="Vinu M."/>
            <person name="Ba-Alawi W."/>
            <person name="Anthony Kamau A."/>
            <person name="Kamanda Ngugi D."/>
            <person name="Goker M."/>
            <person name="Klenk H.P."/>
            <person name="Bajic V."/>
            <person name="Stingl U."/>
        </authorList>
    </citation>
    <scope>NUCLEOTIDE SEQUENCE [LARGE SCALE GENOMIC DNA]</scope>
    <source>
        <strain evidence="1">SCGC-AAA385D11</strain>
    </source>
</reference>
<accession>A0A133VMZ4</accession>
<protein>
    <submittedName>
        <fullName evidence="1">Uncharacterized protein</fullName>
    </submittedName>
</protein>
<evidence type="ECO:0000313" key="2">
    <source>
        <dbReference type="Proteomes" id="UP000070256"/>
    </source>
</evidence>